<protein>
    <submittedName>
        <fullName evidence="1">CSON009257 protein</fullName>
    </submittedName>
</protein>
<sequence>MDQELQLTEDEKLAKDFMMKLILEGSTIECDTGEASKIKFERPSWYDDVKFKRGQKYFHDNKFGIMNSNLFGLLSVLAEPKGLNILISTGRSSTPATARKRYVSTVFHMLSWYENDLVADSKSWKSLLMVRKMHLLASTQAKAKKIGMISQTEIAMTAFGFMAYALTRPHTLGIRYKNMREDRDAFVFFWAVICAMLGVKDEFNMCKHKLEVVEIICEISRRYIFLQILQLETPEFMQMARAFYEGQKEFLPILSFDAMMFLNRRTAGLPGYQYKVDMKMESLCKTIFTDNELNQIHSYFKAREGYEYIREFVLDNNIKLIDIRRNRNSNNNIETPTENVKSSSNVIEFESLTALHKLLGLDHPSELQVTVISPSIDWKQVCNNSQYKKLSLRDRIIVYLRCEAFEGNYKCLGHFINAQLTKFILNKMKKYNK</sequence>
<dbReference type="PANTHER" id="PTHR37159:SF1">
    <property type="entry name" value="GH11867P"/>
    <property type="match status" value="1"/>
</dbReference>
<proteinExistence type="predicted"/>
<dbReference type="EMBL" id="UFQT01000364">
    <property type="protein sequence ID" value="SSX23556.1"/>
    <property type="molecule type" value="Genomic_DNA"/>
</dbReference>
<organism evidence="1">
    <name type="scientific">Culicoides sonorensis</name>
    <name type="common">Biting midge</name>
    <dbReference type="NCBI Taxonomy" id="179676"/>
    <lineage>
        <taxon>Eukaryota</taxon>
        <taxon>Metazoa</taxon>
        <taxon>Ecdysozoa</taxon>
        <taxon>Arthropoda</taxon>
        <taxon>Hexapoda</taxon>
        <taxon>Insecta</taxon>
        <taxon>Pterygota</taxon>
        <taxon>Neoptera</taxon>
        <taxon>Endopterygota</taxon>
        <taxon>Diptera</taxon>
        <taxon>Nematocera</taxon>
        <taxon>Chironomoidea</taxon>
        <taxon>Ceratopogonidae</taxon>
        <taxon>Ceratopogoninae</taxon>
        <taxon>Culicoides</taxon>
        <taxon>Monoculicoides</taxon>
    </lineage>
</organism>
<dbReference type="VEuPathDB" id="VectorBase:CSON009257"/>
<reference evidence="1" key="1">
    <citation type="submission" date="2018-07" db="EMBL/GenBank/DDBJ databases">
        <authorList>
            <person name="Quirk P.G."/>
            <person name="Krulwich T.A."/>
        </authorList>
    </citation>
    <scope>NUCLEOTIDE SEQUENCE</scope>
</reference>
<accession>A0A336LZP4</accession>
<name>A0A336LZP4_CULSO</name>
<dbReference type="AlphaFoldDB" id="A0A336LZP4"/>
<evidence type="ECO:0000313" key="1">
    <source>
        <dbReference type="EMBL" id="SSX23556.1"/>
    </source>
</evidence>
<gene>
    <name evidence="1" type="primary">CSON009257</name>
</gene>
<dbReference type="PANTHER" id="PTHR37159">
    <property type="entry name" value="GH11867P"/>
    <property type="match status" value="1"/>
</dbReference>